<dbReference type="Gene3D" id="3.40.720.10">
    <property type="entry name" value="Alkaline Phosphatase, subunit A"/>
    <property type="match status" value="2"/>
</dbReference>
<sequence length="839" mass="89156">MADFSRRRLLRSAFGVGGAAAAMSLLPPNLRRAMAEPATAPGSLDDIEHVVILMLENRSFDHYFGTLPGVRGFDDPDAVTLSTGRSVFYQPDPVNPDGYLLPFHLDTKASSSQAIPSTSHAWSVQHAAVNGGRMDQWLPAHRAADGQANAPYTMGYYKRDDIPFHFALAESFTLCDAYFCSLLGPTWPNRLYHWSGTIDPAGLAGGPVISNVIPAPFRWTTYPERLTAAGVSWHVYQQEDDYGTNPLEWFQAYQDAKPGDPLHEHALTIGPADQFVRDAVNDRLPTVSWIIPTSEQSEHPDYMPAAGADFLARQLDAVAANPDVWRKTVFIVNYDENDGLFDHMVPPMPPAGTPGEFVGGLPIGAGVRVPCLIVSPWTQGGYVAGEPFDHTSVLRFLERVTGVRETNISDWRRDTFGDLTSALGLPRSRPFPRLPDTKQQFWAAENEVATLPPITLPGADQTPPHQEAKGQVAEEEKASPNAPLGPTSAPVSGSAPHPRNRPYAISRIVENATTHRSDFPHGTEGTNFPGIQEAVPGVGPTTGTHVYTVGVVSFTLAVIDASSRQLVASIRAGVSPYGLARTNDGAKLYFSSSGENSVSVYDTTTGVVGASIGVGPYPHGLATSPDGRSLYVANTGPDTGSGGSQTLSVLDTASDTVTATWRTGTSPHSIAPGTDGSTLYVSCQDGLSVVDTGTGGQRALLADQAGSSGVAVHPDGSRVYVVNTWQDTLSVVDTRTHRVLARVRVGRTPWQVAVSPDGSRVYVTNSRDDTVSVIDAARNRVVGTVGVAHVPTTVTATASTVWVATNASATIDAIDARSLAFLGSTPLGLTTSPAGLLVA</sequence>
<dbReference type="Gene3D" id="2.130.10.10">
    <property type="entry name" value="YVTN repeat-like/Quinoprotein amine dehydrogenase"/>
    <property type="match status" value="2"/>
</dbReference>
<dbReference type="SUPFAM" id="SSF50974">
    <property type="entry name" value="Nitrous oxide reductase, N-terminal domain"/>
    <property type="match status" value="1"/>
</dbReference>
<keyword evidence="7" id="KW-0843">Virulence</keyword>
<evidence type="ECO:0000256" key="3">
    <source>
        <dbReference type="ARBA" id="ARBA00009717"/>
    </source>
</evidence>
<dbReference type="EC" id="3.1.4.3" evidence="4"/>
<dbReference type="InterPro" id="IPR011964">
    <property type="entry name" value="YVTN_b-propeller_repeat"/>
</dbReference>
<dbReference type="InterPro" id="IPR007312">
    <property type="entry name" value="Phosphoesterase"/>
</dbReference>
<dbReference type="InterPro" id="IPR006311">
    <property type="entry name" value="TAT_signal"/>
</dbReference>
<evidence type="ECO:0000259" key="10">
    <source>
        <dbReference type="Pfam" id="PF21783"/>
    </source>
</evidence>
<dbReference type="GO" id="GO:0034480">
    <property type="term" value="F:phosphatidylcholine phospholipase C activity"/>
    <property type="evidence" value="ECO:0007669"/>
    <property type="project" value="UniProtKB-EC"/>
</dbReference>
<keyword evidence="5" id="KW-0134">Cell wall</keyword>
<dbReference type="InterPro" id="IPR048433">
    <property type="entry name" value="YNCE-like_beta-prop"/>
</dbReference>
<dbReference type="CDD" id="cd16014">
    <property type="entry name" value="PLC"/>
    <property type="match status" value="1"/>
</dbReference>
<evidence type="ECO:0000256" key="7">
    <source>
        <dbReference type="ARBA" id="ARBA00023026"/>
    </source>
</evidence>
<organism evidence="11 12">
    <name type="scientific">Actinacidiphila reveromycinica</name>
    <dbReference type="NCBI Taxonomy" id="659352"/>
    <lineage>
        <taxon>Bacteria</taxon>
        <taxon>Bacillati</taxon>
        <taxon>Actinomycetota</taxon>
        <taxon>Actinomycetes</taxon>
        <taxon>Kitasatosporales</taxon>
        <taxon>Streptomycetaceae</taxon>
        <taxon>Actinacidiphila</taxon>
    </lineage>
</organism>
<keyword evidence="6" id="KW-0378">Hydrolase</keyword>
<comment type="cofactor">
    <cofactor evidence="1">
        <name>Cu cation</name>
        <dbReference type="ChEBI" id="CHEBI:23378"/>
    </cofactor>
</comment>
<evidence type="ECO:0000256" key="4">
    <source>
        <dbReference type="ARBA" id="ARBA00012018"/>
    </source>
</evidence>
<reference evidence="11 12" key="1">
    <citation type="journal article" date="2010" name="J. Bacteriol.">
        <title>Biochemical characterization of a novel indole prenyltransferase from Streptomyces sp. SN-593.</title>
        <authorList>
            <person name="Takahashi S."/>
            <person name="Takagi H."/>
            <person name="Toyoda A."/>
            <person name="Uramoto M."/>
            <person name="Nogawa T."/>
            <person name="Ueki M."/>
            <person name="Sakaki Y."/>
            <person name="Osada H."/>
        </authorList>
    </citation>
    <scope>NUCLEOTIDE SEQUENCE [LARGE SCALE GENOMIC DNA]</scope>
    <source>
        <strain evidence="11 12">SN-593</strain>
    </source>
</reference>
<evidence type="ECO:0000313" key="11">
    <source>
        <dbReference type="EMBL" id="BBA98431.1"/>
    </source>
</evidence>
<dbReference type="Proteomes" id="UP000595703">
    <property type="component" value="Chromosome"/>
</dbReference>
<evidence type="ECO:0000256" key="8">
    <source>
        <dbReference type="ARBA" id="ARBA00048421"/>
    </source>
</evidence>
<protein>
    <recommendedName>
        <fullName evidence="4">phospholipase C</fullName>
        <ecNumber evidence="4">3.1.4.3</ecNumber>
    </recommendedName>
</protein>
<dbReference type="InterPro" id="IPR011045">
    <property type="entry name" value="N2O_reductase_N"/>
</dbReference>
<name>A0A7U3UTP1_9ACTN</name>
<feature type="domain" description="YNCE-like beta-propeller" evidence="10">
    <location>
        <begin position="708"/>
        <end position="808"/>
    </location>
</feature>
<comment type="subcellular location">
    <subcellularLocation>
        <location evidence="2">Secreted</location>
        <location evidence="2">Cell wall</location>
    </subcellularLocation>
</comment>
<evidence type="ECO:0000256" key="1">
    <source>
        <dbReference type="ARBA" id="ARBA00001935"/>
    </source>
</evidence>
<evidence type="ECO:0000313" key="12">
    <source>
        <dbReference type="Proteomes" id="UP000595703"/>
    </source>
</evidence>
<reference evidence="11 12" key="2">
    <citation type="journal article" date="2011" name="J. Antibiot.">
        <title>Furaquinocins I and J: novel polyketide isoprenoid hybrid compounds from Streptomyces reveromyceticus SN-593.</title>
        <authorList>
            <person name="Panthee S."/>
            <person name="Takahashi S."/>
            <person name="Takagi H."/>
            <person name="Nogawa T."/>
            <person name="Oowada E."/>
            <person name="Uramoto M."/>
            <person name="Osada H."/>
        </authorList>
    </citation>
    <scope>NUCLEOTIDE SEQUENCE [LARGE SCALE GENOMIC DNA]</scope>
    <source>
        <strain evidence="11 12">SN-593</strain>
    </source>
</reference>
<dbReference type="PANTHER" id="PTHR31956:SF1">
    <property type="entry name" value="NON-SPECIFIC PHOSPHOLIPASE C1"/>
    <property type="match status" value="1"/>
</dbReference>
<reference evidence="11 12" key="3">
    <citation type="journal article" date="2011" name="Nat. Chem. Biol.">
        <title>Reveromycin A biosynthesis uses RevG and RevJ for stereospecific spiroacetal formation.</title>
        <authorList>
            <person name="Takahashi S."/>
            <person name="Toyoda A."/>
            <person name="Sekiyama Y."/>
            <person name="Takagi H."/>
            <person name="Nogawa T."/>
            <person name="Uramoto M."/>
            <person name="Suzuki R."/>
            <person name="Koshino H."/>
            <person name="Kumano T."/>
            <person name="Panthee S."/>
            <person name="Dairi T."/>
            <person name="Ishikawa J."/>
            <person name="Ikeda H."/>
            <person name="Sakaki Y."/>
            <person name="Osada H."/>
        </authorList>
    </citation>
    <scope>NUCLEOTIDE SEQUENCE [LARGE SCALE GENOMIC DNA]</scope>
    <source>
        <strain evidence="11 12">SN-593</strain>
    </source>
</reference>
<evidence type="ECO:0000256" key="6">
    <source>
        <dbReference type="ARBA" id="ARBA00022801"/>
    </source>
</evidence>
<comment type="catalytic activity">
    <reaction evidence="8">
        <text>a 1,2-diacyl-sn-glycero-3-phosphocholine + H2O = phosphocholine + a 1,2-diacyl-sn-glycerol + H(+)</text>
        <dbReference type="Rhea" id="RHEA:10604"/>
        <dbReference type="ChEBI" id="CHEBI:15377"/>
        <dbReference type="ChEBI" id="CHEBI:15378"/>
        <dbReference type="ChEBI" id="CHEBI:17815"/>
        <dbReference type="ChEBI" id="CHEBI:57643"/>
        <dbReference type="ChEBI" id="CHEBI:295975"/>
        <dbReference type="EC" id="3.1.4.3"/>
    </reaction>
    <physiologicalReaction direction="left-to-right" evidence="8">
        <dbReference type="Rhea" id="RHEA:10605"/>
    </physiologicalReaction>
</comment>
<proteinExistence type="inferred from homology"/>
<dbReference type="KEGG" id="arev:RVR_4605"/>
<evidence type="ECO:0000256" key="9">
    <source>
        <dbReference type="SAM" id="MobiDB-lite"/>
    </source>
</evidence>
<dbReference type="PROSITE" id="PS51318">
    <property type="entry name" value="TAT"/>
    <property type="match status" value="1"/>
</dbReference>
<keyword evidence="12" id="KW-1185">Reference proteome</keyword>
<evidence type="ECO:0000256" key="2">
    <source>
        <dbReference type="ARBA" id="ARBA00004191"/>
    </source>
</evidence>
<reference evidence="11 12" key="4">
    <citation type="journal article" date="2020" name="Sci. Rep.">
        <title>beta-carboline chemical signals induce reveromycin production through a LuxR family regulator in Streptomyces sp. SN-593.</title>
        <authorList>
            <person name="Panthee S."/>
            <person name="Kito N."/>
            <person name="Hayashi T."/>
            <person name="Shimizu T."/>
            <person name="Ishikawa J."/>
            <person name="Hamamoto H."/>
            <person name="Osada H."/>
            <person name="Takahashi S."/>
        </authorList>
    </citation>
    <scope>NUCLEOTIDE SEQUENCE [LARGE SCALE GENOMIC DNA]</scope>
    <source>
        <strain evidence="11 12">SN-593</strain>
    </source>
</reference>
<dbReference type="NCBIfam" id="TIGR02276">
    <property type="entry name" value="beta_rpt_yvtn"/>
    <property type="match status" value="3"/>
</dbReference>
<feature type="compositionally biased region" description="Basic and acidic residues" evidence="9">
    <location>
        <begin position="466"/>
        <end position="478"/>
    </location>
</feature>
<evidence type="ECO:0000256" key="5">
    <source>
        <dbReference type="ARBA" id="ARBA00022512"/>
    </source>
</evidence>
<dbReference type="Pfam" id="PF04185">
    <property type="entry name" value="Phosphoesterase"/>
    <property type="match status" value="1"/>
</dbReference>
<comment type="similarity">
    <text evidence="3">Belongs to the bacterial phospholipase C family.</text>
</comment>
<dbReference type="Pfam" id="PF21783">
    <property type="entry name" value="YNCE"/>
    <property type="match status" value="1"/>
</dbReference>
<dbReference type="InterPro" id="IPR015943">
    <property type="entry name" value="WD40/YVTN_repeat-like_dom_sf"/>
</dbReference>
<keyword evidence="5" id="KW-0964">Secreted</keyword>
<dbReference type="EMBL" id="AP018365">
    <property type="protein sequence ID" value="BBA98431.1"/>
    <property type="molecule type" value="Genomic_DNA"/>
</dbReference>
<gene>
    <name evidence="11" type="ORF">RVR_4605</name>
</gene>
<dbReference type="PANTHER" id="PTHR31956">
    <property type="entry name" value="NON-SPECIFIC PHOSPHOLIPASE C4-RELATED"/>
    <property type="match status" value="1"/>
</dbReference>
<dbReference type="InterPro" id="IPR017850">
    <property type="entry name" value="Alkaline_phosphatase_core_sf"/>
</dbReference>
<feature type="region of interest" description="Disordered" evidence="9">
    <location>
        <begin position="453"/>
        <end position="501"/>
    </location>
</feature>
<accession>A0A7U3UTP1</accession>
<dbReference type="AlphaFoldDB" id="A0A7U3UTP1"/>